<evidence type="ECO:0000256" key="4">
    <source>
        <dbReference type="SAM" id="MobiDB-lite"/>
    </source>
</evidence>
<accession>A0ABR4C626</accession>
<dbReference type="SMART" id="SM00906">
    <property type="entry name" value="Fungal_trans"/>
    <property type="match status" value="1"/>
</dbReference>
<gene>
    <name evidence="6" type="ORF">VTL71DRAFT_3053</name>
</gene>
<dbReference type="EMBL" id="JAZHXI010000012">
    <property type="protein sequence ID" value="KAL2065383.1"/>
    <property type="molecule type" value="Genomic_DNA"/>
</dbReference>
<feature type="domain" description="Xylanolytic transcriptional activator regulatory" evidence="5">
    <location>
        <begin position="259"/>
        <end position="335"/>
    </location>
</feature>
<dbReference type="PANTHER" id="PTHR47424:SF9">
    <property type="entry name" value="TAH-2"/>
    <property type="match status" value="1"/>
</dbReference>
<dbReference type="PANTHER" id="PTHR47424">
    <property type="entry name" value="REGULATORY PROTEIN GAL4"/>
    <property type="match status" value="1"/>
</dbReference>
<keyword evidence="2" id="KW-0804">Transcription</keyword>
<name>A0ABR4C626_9HELO</name>
<keyword evidence="1" id="KW-0805">Transcription regulation</keyword>
<evidence type="ECO:0000256" key="2">
    <source>
        <dbReference type="ARBA" id="ARBA00023163"/>
    </source>
</evidence>
<sequence length="650" mass="72359">MDRNVASSCSFKASEAIAIASTSPLRGIDHFNVAFTAGSGGGRPSQNNHAHVHAADKSRSRHRPISDIEDSVPAPSLSSSSRLIQDAKGKHMFIGESANLSFLQSIREVVSSMVGPCPFVDDPLKYLMVEAIPDDHPSSTTQCPMISLSKATSLVRFYNIATSCVLDLFDESDLLDGLPLWLEGLDFGNAKDRDPNYFLVLAIGAQTSPDDEDELAVAFFEYGRHLAASRHTEDPSIATVQIYSMITFYLLGASRRNAAFMNLGLAVRAAYAIGLHREDVATLFHPKEYETRERGWRVIRILDLFMSASLGRPPSTAETRDTSIKANYSASVDLCALFELILNEVYSKRSVTAEATRRIRDHHCAWSARFRDGLLVDHVSPETVLPGCNIPNIGLLHIKEAYYWTIMLFTRPFLLEYITLQAPPLTSAYTRDPSDSPGSASTEGLAYACVDSAVRTIDLLYVFRTYERTPRRLPFVVNSIFVSTLVIGAASFTDFHRYFPLDRTLTKGKELLDLFSTDDIARRDSAIIGQLQLACSSYREDCRRKEAQKSGKHVERMFGQIHKQHRERGEVRPVEGSSLEIQPERAAELVMNDVPTGSGEILGVQDLSAFPPTENDMWNWSGVPEEHDYNFGVDIGASFLVMSPRTFWFD</sequence>
<evidence type="ECO:0000259" key="5">
    <source>
        <dbReference type="SMART" id="SM00906"/>
    </source>
</evidence>
<organism evidence="6 7">
    <name type="scientific">Oculimacula yallundae</name>
    <dbReference type="NCBI Taxonomy" id="86028"/>
    <lineage>
        <taxon>Eukaryota</taxon>
        <taxon>Fungi</taxon>
        <taxon>Dikarya</taxon>
        <taxon>Ascomycota</taxon>
        <taxon>Pezizomycotina</taxon>
        <taxon>Leotiomycetes</taxon>
        <taxon>Helotiales</taxon>
        <taxon>Ploettnerulaceae</taxon>
        <taxon>Oculimacula</taxon>
    </lineage>
</organism>
<evidence type="ECO:0000313" key="7">
    <source>
        <dbReference type="Proteomes" id="UP001595075"/>
    </source>
</evidence>
<reference evidence="6 7" key="1">
    <citation type="journal article" date="2024" name="Commun. Biol.">
        <title>Comparative genomic analysis of thermophilic fungi reveals convergent evolutionary adaptations and gene losses.</title>
        <authorList>
            <person name="Steindorff A.S."/>
            <person name="Aguilar-Pontes M.V."/>
            <person name="Robinson A.J."/>
            <person name="Andreopoulos B."/>
            <person name="LaButti K."/>
            <person name="Kuo A."/>
            <person name="Mondo S."/>
            <person name="Riley R."/>
            <person name="Otillar R."/>
            <person name="Haridas S."/>
            <person name="Lipzen A."/>
            <person name="Grimwood J."/>
            <person name="Schmutz J."/>
            <person name="Clum A."/>
            <person name="Reid I.D."/>
            <person name="Moisan M.C."/>
            <person name="Butler G."/>
            <person name="Nguyen T.T.M."/>
            <person name="Dewar K."/>
            <person name="Conant G."/>
            <person name="Drula E."/>
            <person name="Henrissat B."/>
            <person name="Hansel C."/>
            <person name="Singer S."/>
            <person name="Hutchinson M.I."/>
            <person name="de Vries R.P."/>
            <person name="Natvig D.O."/>
            <person name="Powell A.J."/>
            <person name="Tsang A."/>
            <person name="Grigoriev I.V."/>
        </authorList>
    </citation>
    <scope>NUCLEOTIDE SEQUENCE [LARGE SCALE GENOMIC DNA]</scope>
    <source>
        <strain evidence="6 7">CBS 494.80</strain>
    </source>
</reference>
<proteinExistence type="predicted"/>
<dbReference type="Proteomes" id="UP001595075">
    <property type="component" value="Unassembled WGS sequence"/>
</dbReference>
<dbReference type="InterPro" id="IPR051127">
    <property type="entry name" value="Fungal_SecMet_Regulators"/>
</dbReference>
<comment type="caution">
    <text evidence="6">The sequence shown here is derived from an EMBL/GenBank/DDBJ whole genome shotgun (WGS) entry which is preliminary data.</text>
</comment>
<evidence type="ECO:0000256" key="1">
    <source>
        <dbReference type="ARBA" id="ARBA00023015"/>
    </source>
</evidence>
<keyword evidence="3" id="KW-0539">Nucleus</keyword>
<evidence type="ECO:0000313" key="6">
    <source>
        <dbReference type="EMBL" id="KAL2065383.1"/>
    </source>
</evidence>
<keyword evidence="7" id="KW-1185">Reference proteome</keyword>
<dbReference type="InterPro" id="IPR007219">
    <property type="entry name" value="XnlR_reg_dom"/>
</dbReference>
<dbReference type="CDD" id="cd12148">
    <property type="entry name" value="fungal_TF_MHR"/>
    <property type="match status" value="1"/>
</dbReference>
<evidence type="ECO:0000256" key="3">
    <source>
        <dbReference type="ARBA" id="ARBA00023242"/>
    </source>
</evidence>
<dbReference type="Pfam" id="PF04082">
    <property type="entry name" value="Fungal_trans"/>
    <property type="match status" value="1"/>
</dbReference>
<feature type="region of interest" description="Disordered" evidence="4">
    <location>
        <begin position="39"/>
        <end position="80"/>
    </location>
</feature>
<protein>
    <recommendedName>
        <fullName evidence="5">Xylanolytic transcriptional activator regulatory domain-containing protein</fullName>
    </recommendedName>
</protein>